<feature type="transmembrane region" description="Helical" evidence="2">
    <location>
        <begin position="50"/>
        <end position="69"/>
    </location>
</feature>
<dbReference type="EMBL" id="MHCX01000010">
    <property type="protein sequence ID" value="OGY30002.1"/>
    <property type="molecule type" value="Genomic_DNA"/>
</dbReference>
<feature type="transmembrane region" description="Helical" evidence="2">
    <location>
        <begin position="76"/>
        <end position="93"/>
    </location>
</feature>
<proteinExistence type="inferred from homology"/>
<dbReference type="GO" id="GO:0016020">
    <property type="term" value="C:membrane"/>
    <property type="evidence" value="ECO:0007669"/>
    <property type="project" value="InterPro"/>
</dbReference>
<accession>A0A1G1WQH7</accession>
<evidence type="ECO:0000313" key="3">
    <source>
        <dbReference type="EMBL" id="OGY30002.1"/>
    </source>
</evidence>
<dbReference type="Pfam" id="PF01252">
    <property type="entry name" value="Peptidase_A8"/>
    <property type="match status" value="1"/>
</dbReference>
<reference evidence="3 4" key="1">
    <citation type="journal article" date="2016" name="Nat. Commun.">
        <title>Thousands of microbial genomes shed light on interconnected biogeochemical processes in an aquifer system.</title>
        <authorList>
            <person name="Anantharaman K."/>
            <person name="Brown C.T."/>
            <person name="Hug L.A."/>
            <person name="Sharon I."/>
            <person name="Castelle C.J."/>
            <person name="Probst A.J."/>
            <person name="Thomas B.C."/>
            <person name="Singh A."/>
            <person name="Wilkins M.J."/>
            <person name="Karaoz U."/>
            <person name="Brodie E.L."/>
            <person name="Williams K.H."/>
            <person name="Hubbard S.S."/>
            <person name="Banfield J.F."/>
        </authorList>
    </citation>
    <scope>NUCLEOTIDE SEQUENCE [LARGE SCALE GENOMIC DNA]</scope>
</reference>
<gene>
    <name evidence="3" type="ORF">A3J50_02880</name>
</gene>
<evidence type="ECO:0000313" key="4">
    <source>
        <dbReference type="Proteomes" id="UP000177821"/>
    </source>
</evidence>
<keyword evidence="2" id="KW-1133">Transmembrane helix</keyword>
<comment type="caution">
    <text evidence="3">The sequence shown here is derived from an EMBL/GenBank/DDBJ whole genome shotgun (WGS) entry which is preliminary data.</text>
</comment>
<dbReference type="Proteomes" id="UP000177821">
    <property type="component" value="Unassembled WGS sequence"/>
</dbReference>
<evidence type="ECO:0000256" key="1">
    <source>
        <dbReference type="RuleBase" id="RU004181"/>
    </source>
</evidence>
<feature type="transmembrane region" description="Helical" evidence="2">
    <location>
        <begin position="105"/>
        <end position="128"/>
    </location>
</feature>
<evidence type="ECO:0000256" key="2">
    <source>
        <dbReference type="SAM" id="Phobius"/>
    </source>
</evidence>
<dbReference type="PRINTS" id="PR00781">
    <property type="entry name" value="LIPOSIGPTASE"/>
</dbReference>
<dbReference type="AlphaFoldDB" id="A0A1G1WQH7"/>
<dbReference type="GO" id="GO:0006508">
    <property type="term" value="P:proteolysis"/>
    <property type="evidence" value="ECO:0007669"/>
    <property type="project" value="InterPro"/>
</dbReference>
<keyword evidence="2" id="KW-0812">Transmembrane</keyword>
<dbReference type="GO" id="GO:0004190">
    <property type="term" value="F:aspartic-type endopeptidase activity"/>
    <property type="evidence" value="ECO:0007669"/>
    <property type="project" value="InterPro"/>
</dbReference>
<comment type="similarity">
    <text evidence="1">Belongs to the peptidase A8 family.</text>
</comment>
<protein>
    <submittedName>
        <fullName evidence="3">Uncharacterized protein</fullName>
    </submittedName>
</protein>
<sequence>MYGLRKKQLAAVLIPVCLGFTDHFLKHLAVKGLFSYTLNSGLMFGILPEVWYLSIFVYLLSSVILLRWCLSKITPLSLLITSLFIGGGLSNTLDRLVYGGVIDYIPLFFSKVNASDLGIIASLFLLSYHNINIRNLKSVSEF</sequence>
<keyword evidence="2" id="KW-0472">Membrane</keyword>
<organism evidence="3 4">
    <name type="scientific">Candidatus Woykebacteria bacterium RIFCSPHIGHO2_02_FULL_43_16b</name>
    <dbReference type="NCBI Taxonomy" id="1802601"/>
    <lineage>
        <taxon>Bacteria</taxon>
        <taxon>Candidatus Woykeibacteriota</taxon>
    </lineage>
</organism>
<name>A0A1G1WQH7_9BACT</name>
<dbReference type="InterPro" id="IPR001872">
    <property type="entry name" value="Peptidase_A8"/>
</dbReference>